<evidence type="ECO:0000256" key="6">
    <source>
        <dbReference type="ARBA" id="ARBA00022954"/>
    </source>
</evidence>
<protein>
    <recommendedName>
        <fullName evidence="2">Glycine N-methyltransferase</fullName>
        <ecNumber evidence="1">2.1.1.20</ecNumber>
    </recommendedName>
</protein>
<dbReference type="Pfam" id="PF13847">
    <property type="entry name" value="Methyltransf_31"/>
    <property type="match status" value="1"/>
</dbReference>
<comment type="catalytic activity">
    <reaction evidence="7">
        <text>glycine + S-adenosyl-L-methionine = sarcosine + S-adenosyl-L-homocysteine + H(+)</text>
        <dbReference type="Rhea" id="RHEA:19937"/>
        <dbReference type="ChEBI" id="CHEBI:15378"/>
        <dbReference type="ChEBI" id="CHEBI:57305"/>
        <dbReference type="ChEBI" id="CHEBI:57433"/>
        <dbReference type="ChEBI" id="CHEBI:57856"/>
        <dbReference type="ChEBI" id="CHEBI:59789"/>
        <dbReference type="EC" id="2.1.1.20"/>
    </reaction>
    <physiologicalReaction direction="left-to-right" evidence="7">
        <dbReference type="Rhea" id="RHEA:19938"/>
    </physiologicalReaction>
</comment>
<gene>
    <name evidence="9" type="ORF">ANN_18521</name>
</gene>
<dbReference type="EC" id="2.1.1.20" evidence="1"/>
<keyword evidence="3" id="KW-0489">Methyltransferase</keyword>
<organism evidence="9 10">
    <name type="scientific">Periplaneta americana</name>
    <name type="common">American cockroach</name>
    <name type="synonym">Blatta americana</name>
    <dbReference type="NCBI Taxonomy" id="6978"/>
    <lineage>
        <taxon>Eukaryota</taxon>
        <taxon>Metazoa</taxon>
        <taxon>Ecdysozoa</taxon>
        <taxon>Arthropoda</taxon>
        <taxon>Hexapoda</taxon>
        <taxon>Insecta</taxon>
        <taxon>Pterygota</taxon>
        <taxon>Neoptera</taxon>
        <taxon>Polyneoptera</taxon>
        <taxon>Dictyoptera</taxon>
        <taxon>Blattodea</taxon>
        <taxon>Blattoidea</taxon>
        <taxon>Blattidae</taxon>
        <taxon>Blattinae</taxon>
        <taxon>Periplaneta</taxon>
    </lineage>
</organism>
<dbReference type="SUPFAM" id="SSF53335">
    <property type="entry name" value="S-adenosyl-L-methionine-dependent methyltransferases"/>
    <property type="match status" value="1"/>
</dbReference>
<keyword evidence="4" id="KW-0808">Transferase</keyword>
<proteinExistence type="predicted"/>
<dbReference type="InterPro" id="IPR025714">
    <property type="entry name" value="Methyltranfer_dom"/>
</dbReference>
<evidence type="ECO:0000313" key="9">
    <source>
        <dbReference type="EMBL" id="KAJ4435901.1"/>
    </source>
</evidence>
<evidence type="ECO:0000313" key="10">
    <source>
        <dbReference type="Proteomes" id="UP001148838"/>
    </source>
</evidence>
<evidence type="ECO:0000256" key="1">
    <source>
        <dbReference type="ARBA" id="ARBA00011999"/>
    </source>
</evidence>
<dbReference type="PANTHER" id="PTHR16458">
    <property type="entry name" value="GLYCINE N-METHYLTRANSFERASE"/>
    <property type="match status" value="1"/>
</dbReference>
<dbReference type="Gene3D" id="3.30.46.10">
    <property type="entry name" value="Glycine N-methyltransferase, chain A, domain 1"/>
    <property type="match status" value="1"/>
</dbReference>
<dbReference type="Gene3D" id="3.40.50.150">
    <property type="entry name" value="Vaccinia Virus protein VP39"/>
    <property type="match status" value="1"/>
</dbReference>
<evidence type="ECO:0000256" key="4">
    <source>
        <dbReference type="ARBA" id="ARBA00022679"/>
    </source>
</evidence>
<evidence type="ECO:0000256" key="5">
    <source>
        <dbReference type="ARBA" id="ARBA00022691"/>
    </source>
</evidence>
<evidence type="ECO:0000256" key="3">
    <source>
        <dbReference type="ARBA" id="ARBA00022603"/>
    </source>
</evidence>
<evidence type="ECO:0000256" key="2">
    <source>
        <dbReference type="ARBA" id="ARBA00019972"/>
    </source>
</evidence>
<dbReference type="InterPro" id="IPR014369">
    <property type="entry name" value="Gly/Sar_N_MeTrfase"/>
</dbReference>
<dbReference type="CDD" id="cd02440">
    <property type="entry name" value="AdoMet_MTases"/>
    <property type="match status" value="1"/>
</dbReference>
<dbReference type="PROSITE" id="PS51600">
    <property type="entry name" value="SAM_GNMT"/>
    <property type="match status" value="1"/>
</dbReference>
<dbReference type="Proteomes" id="UP001148838">
    <property type="component" value="Unassembled WGS sequence"/>
</dbReference>
<reference evidence="9 10" key="1">
    <citation type="journal article" date="2022" name="Allergy">
        <title>Genome assembly and annotation of Periplaneta americana reveal a comprehensive cockroach allergen profile.</title>
        <authorList>
            <person name="Wang L."/>
            <person name="Xiong Q."/>
            <person name="Saelim N."/>
            <person name="Wang L."/>
            <person name="Nong W."/>
            <person name="Wan A.T."/>
            <person name="Shi M."/>
            <person name="Liu X."/>
            <person name="Cao Q."/>
            <person name="Hui J.H.L."/>
            <person name="Sookrung N."/>
            <person name="Leung T.F."/>
            <person name="Tungtrongchitr A."/>
            <person name="Tsui S.K.W."/>
        </authorList>
    </citation>
    <scope>NUCLEOTIDE SEQUENCE [LARGE SCALE GENOMIC DNA]</scope>
    <source>
        <strain evidence="9">PWHHKU_190912</strain>
    </source>
</reference>
<keyword evidence="6" id="KW-0290">Folate-binding</keyword>
<comment type="caution">
    <text evidence="9">The sequence shown here is derived from an EMBL/GenBank/DDBJ whole genome shotgun (WGS) entry which is preliminary data.</text>
</comment>
<feature type="domain" description="Methyltransferase" evidence="8">
    <location>
        <begin position="60"/>
        <end position="187"/>
    </location>
</feature>
<dbReference type="PANTHER" id="PTHR16458:SF2">
    <property type="entry name" value="GLYCINE N-METHYLTRANSFERASE"/>
    <property type="match status" value="1"/>
</dbReference>
<dbReference type="EMBL" id="JAJSOF020000023">
    <property type="protein sequence ID" value="KAJ4435901.1"/>
    <property type="molecule type" value="Genomic_DNA"/>
</dbReference>
<keyword evidence="10" id="KW-1185">Reference proteome</keyword>
<name>A0ABQ8SQ80_PERAM</name>
<keyword evidence="5" id="KW-0949">S-adenosyl-L-methionine</keyword>
<dbReference type="InterPro" id="IPR029063">
    <property type="entry name" value="SAM-dependent_MTases_sf"/>
</dbReference>
<evidence type="ECO:0000256" key="7">
    <source>
        <dbReference type="ARBA" id="ARBA00048261"/>
    </source>
</evidence>
<accession>A0ABQ8SQ80</accession>
<evidence type="ECO:0000259" key="8">
    <source>
        <dbReference type="Pfam" id="PF13847"/>
    </source>
</evidence>
<sequence>MVDSVFRTRSLGTAAEGVRDQYADGKAARVWEVFIGDQNSRTQHYREFLVGLLRAKGCRRVLDVACGTGIDSIMLLEEGFEVTSVDASDKMLKYALKSRWNRRKEEAFDNWIIEEANWLTLPDDISDILEDGFDAVICLGNSFSHMPDTTGDRRDQRIALKNFERCVKPGGLLLIDHRNYDRILDSGYTPSKCIYYNSQHMTDIITSVLYVNGKPSIVTMDYRIDICASNGKQLYTSYEKNGEESVRYVTYMSYGMGRQNGPSLCRVKEQYQERFNNAAPNNTTMLAVVENQFRLSYYPHRLEIFKEMLQESFGPKCTHTIYGDFKLLQQIDNPDFYIHVMEKLK</sequence>